<sequence>MHLWWKEWEQGIILSFLPPATKPSRHTAQPCSLVSPTFGVSMATMAFKEAGSMTAYAPSSSHSQ</sequence>
<protein>
    <submittedName>
        <fullName evidence="1">Uncharacterized protein</fullName>
    </submittedName>
</protein>
<organism evidence="1 2">
    <name type="scientific">Triticum urartu</name>
    <name type="common">Red wild einkorn</name>
    <name type="synonym">Crithodium urartu</name>
    <dbReference type="NCBI Taxonomy" id="4572"/>
    <lineage>
        <taxon>Eukaryota</taxon>
        <taxon>Viridiplantae</taxon>
        <taxon>Streptophyta</taxon>
        <taxon>Embryophyta</taxon>
        <taxon>Tracheophyta</taxon>
        <taxon>Spermatophyta</taxon>
        <taxon>Magnoliopsida</taxon>
        <taxon>Liliopsida</taxon>
        <taxon>Poales</taxon>
        <taxon>Poaceae</taxon>
        <taxon>BOP clade</taxon>
        <taxon>Pooideae</taxon>
        <taxon>Triticodae</taxon>
        <taxon>Triticeae</taxon>
        <taxon>Triticinae</taxon>
        <taxon>Triticum</taxon>
    </lineage>
</organism>
<dbReference type="AlphaFoldDB" id="A0A8R7NWS9"/>
<accession>A0A8R7NWS9</accession>
<dbReference type="Gramene" id="TuG1812G0100001141.01.T01">
    <property type="protein sequence ID" value="TuG1812G0100001141.01.T01.cds433015"/>
    <property type="gene ID" value="TuG1812G0100001141.01"/>
</dbReference>
<proteinExistence type="predicted"/>
<name>A0A8R7NWS9_TRIUA</name>
<reference evidence="2" key="1">
    <citation type="journal article" date="2013" name="Nature">
        <title>Draft genome of the wheat A-genome progenitor Triticum urartu.</title>
        <authorList>
            <person name="Ling H.Q."/>
            <person name="Zhao S."/>
            <person name="Liu D."/>
            <person name="Wang J."/>
            <person name="Sun H."/>
            <person name="Zhang C."/>
            <person name="Fan H."/>
            <person name="Li D."/>
            <person name="Dong L."/>
            <person name="Tao Y."/>
            <person name="Gao C."/>
            <person name="Wu H."/>
            <person name="Li Y."/>
            <person name="Cui Y."/>
            <person name="Guo X."/>
            <person name="Zheng S."/>
            <person name="Wang B."/>
            <person name="Yu K."/>
            <person name="Liang Q."/>
            <person name="Yang W."/>
            <person name="Lou X."/>
            <person name="Chen J."/>
            <person name="Feng M."/>
            <person name="Jian J."/>
            <person name="Zhang X."/>
            <person name="Luo G."/>
            <person name="Jiang Y."/>
            <person name="Liu J."/>
            <person name="Wang Z."/>
            <person name="Sha Y."/>
            <person name="Zhang B."/>
            <person name="Wu H."/>
            <person name="Tang D."/>
            <person name="Shen Q."/>
            <person name="Xue P."/>
            <person name="Zou S."/>
            <person name="Wang X."/>
            <person name="Liu X."/>
            <person name="Wang F."/>
            <person name="Yang Y."/>
            <person name="An X."/>
            <person name="Dong Z."/>
            <person name="Zhang K."/>
            <person name="Zhang X."/>
            <person name="Luo M.C."/>
            <person name="Dvorak J."/>
            <person name="Tong Y."/>
            <person name="Wang J."/>
            <person name="Yang H."/>
            <person name="Li Z."/>
            <person name="Wang D."/>
            <person name="Zhang A."/>
            <person name="Wang J."/>
        </authorList>
    </citation>
    <scope>NUCLEOTIDE SEQUENCE</scope>
    <source>
        <strain evidence="2">cv. G1812</strain>
    </source>
</reference>
<dbReference type="EnsemblPlants" id="TuG1812G0100001141.01.T01">
    <property type="protein sequence ID" value="TuG1812G0100001141.01.T01.cds433015"/>
    <property type="gene ID" value="TuG1812G0100001141.01"/>
</dbReference>
<reference evidence="1" key="3">
    <citation type="submission" date="2022-06" db="UniProtKB">
        <authorList>
            <consortium name="EnsemblPlants"/>
        </authorList>
    </citation>
    <scope>IDENTIFICATION</scope>
</reference>
<dbReference type="Proteomes" id="UP000015106">
    <property type="component" value="Chromosome 1"/>
</dbReference>
<evidence type="ECO:0000313" key="1">
    <source>
        <dbReference type="EnsemblPlants" id="TuG1812G0100001141.01.T01.cds433015"/>
    </source>
</evidence>
<evidence type="ECO:0000313" key="2">
    <source>
        <dbReference type="Proteomes" id="UP000015106"/>
    </source>
</evidence>
<keyword evidence="2" id="KW-1185">Reference proteome</keyword>
<reference evidence="1" key="2">
    <citation type="submission" date="2018-03" db="EMBL/GenBank/DDBJ databases">
        <title>The Triticum urartu genome reveals the dynamic nature of wheat genome evolution.</title>
        <authorList>
            <person name="Ling H."/>
            <person name="Ma B."/>
            <person name="Shi X."/>
            <person name="Liu H."/>
            <person name="Dong L."/>
            <person name="Sun H."/>
            <person name="Cao Y."/>
            <person name="Gao Q."/>
            <person name="Zheng S."/>
            <person name="Li Y."/>
            <person name="Yu Y."/>
            <person name="Du H."/>
            <person name="Qi M."/>
            <person name="Li Y."/>
            <person name="Yu H."/>
            <person name="Cui Y."/>
            <person name="Wang N."/>
            <person name="Chen C."/>
            <person name="Wu H."/>
            <person name="Zhao Y."/>
            <person name="Zhang J."/>
            <person name="Li Y."/>
            <person name="Zhou W."/>
            <person name="Zhang B."/>
            <person name="Hu W."/>
            <person name="Eijk M."/>
            <person name="Tang J."/>
            <person name="Witsenboer H."/>
            <person name="Zhao S."/>
            <person name="Li Z."/>
            <person name="Zhang A."/>
            <person name="Wang D."/>
            <person name="Liang C."/>
        </authorList>
    </citation>
    <scope>NUCLEOTIDE SEQUENCE [LARGE SCALE GENOMIC DNA]</scope>
    <source>
        <strain evidence="1">cv. G1812</strain>
    </source>
</reference>